<organism evidence="1 2">
    <name type="scientific">Sarocladium strictum</name>
    <name type="common">Black bundle disease fungus</name>
    <name type="synonym">Acremonium strictum</name>
    <dbReference type="NCBI Taxonomy" id="5046"/>
    <lineage>
        <taxon>Eukaryota</taxon>
        <taxon>Fungi</taxon>
        <taxon>Dikarya</taxon>
        <taxon>Ascomycota</taxon>
        <taxon>Pezizomycotina</taxon>
        <taxon>Sordariomycetes</taxon>
        <taxon>Hypocreomycetidae</taxon>
        <taxon>Hypocreales</taxon>
        <taxon>Sarocladiaceae</taxon>
        <taxon>Sarocladium</taxon>
    </lineage>
</organism>
<dbReference type="AlphaFoldDB" id="A0AA39GL32"/>
<sequence length="223" mass="25388">MSPIALLHSQYLRATQLEVDLDASRRHFDWEHRRSSMSRLIAVALYHRDHFSQGSARRAFGPGAYHWAIVVMSPEGEAGDRRVFDATDASNIDPTTFRLINPAMDWWFRAQETEDPSLAAKLMGHLIIGEVPLDVPMDELKHFFAKVPLPVKDSDPQENSVTWVAKAIQALQRQGWVPELDLEQLKSSAVAYADERLRSEPRELDIKHFTDLQRASTQQTSLS</sequence>
<dbReference type="EMBL" id="JAPDFR010000003">
    <property type="protein sequence ID" value="KAK0388002.1"/>
    <property type="molecule type" value="Genomic_DNA"/>
</dbReference>
<reference evidence="1" key="1">
    <citation type="submission" date="2022-10" db="EMBL/GenBank/DDBJ databases">
        <title>Determination and structural analysis of whole genome sequence of Sarocladium strictum F4-1.</title>
        <authorList>
            <person name="Hu L."/>
            <person name="Jiang Y."/>
        </authorList>
    </citation>
    <scope>NUCLEOTIDE SEQUENCE</scope>
    <source>
        <strain evidence="1">F4-1</strain>
    </source>
</reference>
<dbReference type="InterPro" id="IPR054208">
    <property type="entry name" value="DUF6914"/>
</dbReference>
<comment type="caution">
    <text evidence="1">The sequence shown here is derived from an EMBL/GenBank/DDBJ whole genome shotgun (WGS) entry which is preliminary data.</text>
</comment>
<dbReference type="Pfam" id="PF21858">
    <property type="entry name" value="DUF6914"/>
    <property type="match status" value="1"/>
</dbReference>
<keyword evidence="2" id="KW-1185">Reference proteome</keyword>
<proteinExistence type="predicted"/>
<gene>
    <name evidence="1" type="ORF">NLU13_4246</name>
</gene>
<evidence type="ECO:0000313" key="2">
    <source>
        <dbReference type="Proteomes" id="UP001175261"/>
    </source>
</evidence>
<evidence type="ECO:0000313" key="1">
    <source>
        <dbReference type="EMBL" id="KAK0388002.1"/>
    </source>
</evidence>
<protein>
    <submittedName>
        <fullName evidence="1">Uncharacterized protein</fullName>
    </submittedName>
</protein>
<name>A0AA39GL32_SARSR</name>
<dbReference type="Proteomes" id="UP001175261">
    <property type="component" value="Unassembled WGS sequence"/>
</dbReference>
<accession>A0AA39GL32</accession>